<dbReference type="RefSeq" id="WP_163738977.1">
    <property type="nucleotide sequence ID" value="NZ_AP022602.1"/>
</dbReference>
<dbReference type="Gene3D" id="2.60.40.1240">
    <property type="match status" value="1"/>
</dbReference>
<accession>A0A9W4FIK0</accession>
<evidence type="ECO:0000313" key="4">
    <source>
        <dbReference type="EMBL" id="BBY96477.1"/>
    </source>
</evidence>
<dbReference type="Pfam" id="PF09167">
    <property type="entry name" value="DUF1942"/>
    <property type="match status" value="1"/>
</dbReference>
<keyword evidence="1 2" id="KW-0732">Signal</keyword>
<dbReference type="EMBL" id="AP022602">
    <property type="protein sequence ID" value="BBY96477.1"/>
    <property type="molecule type" value="Genomic_DNA"/>
</dbReference>
<protein>
    <recommendedName>
        <fullName evidence="3">MPT63-like domain-containing protein</fullName>
    </recommendedName>
</protein>
<organism evidence="4 5">
    <name type="scientific">Mycobacterium gallinarum</name>
    <dbReference type="NCBI Taxonomy" id="39689"/>
    <lineage>
        <taxon>Bacteria</taxon>
        <taxon>Bacillati</taxon>
        <taxon>Actinomycetota</taxon>
        <taxon>Actinomycetes</taxon>
        <taxon>Mycobacteriales</taxon>
        <taxon>Mycobacteriaceae</taxon>
        <taxon>Mycobacterium</taxon>
    </lineage>
</organism>
<dbReference type="InterPro" id="IPR029050">
    <property type="entry name" value="Immunoprotect_excell_Ig-like"/>
</dbReference>
<dbReference type="Proteomes" id="UP000465785">
    <property type="component" value="Plasmid pJCM6399"/>
</dbReference>
<evidence type="ECO:0000256" key="2">
    <source>
        <dbReference type="SAM" id="SignalP"/>
    </source>
</evidence>
<dbReference type="InterPro" id="IPR015250">
    <property type="entry name" value="MPT63-like"/>
</dbReference>
<evidence type="ECO:0000259" key="3">
    <source>
        <dbReference type="Pfam" id="PF09167"/>
    </source>
</evidence>
<gene>
    <name evidence="4" type="ORF">MGALJ_61460</name>
</gene>
<proteinExistence type="predicted"/>
<feature type="domain" description="MPT63-like" evidence="3">
    <location>
        <begin position="34"/>
        <end position="156"/>
    </location>
</feature>
<dbReference type="GO" id="GO:0005615">
    <property type="term" value="C:extracellular space"/>
    <property type="evidence" value="ECO:0007669"/>
    <property type="project" value="InterPro"/>
</dbReference>
<keyword evidence="4" id="KW-0614">Plasmid</keyword>
<dbReference type="AlphaFoldDB" id="A0A9W4FIK0"/>
<keyword evidence="5" id="KW-1185">Reference proteome</keyword>
<sequence>MAQRNVVIVLMTALLIAAATALSAPSSAAEACPHQFGSPQQRVDAAGTVVQEWTIAGLQKSEDVLPGYTPRGQLWQATATLQAVKGTVTPLIPSFYAAAPGGQRVGVLWQAATPQGIAPTTLAQGQSSTGKIYFDVIGEDPMGIVYNDGAGELLMWCCESGMTMSMPMSMPMDRCPMCAARDCPCPHRNMM</sequence>
<feature type="signal peptide" evidence="2">
    <location>
        <begin position="1"/>
        <end position="28"/>
    </location>
</feature>
<geneLocation type="plasmid" evidence="4 5">
    <name>pJCM6399</name>
</geneLocation>
<evidence type="ECO:0000313" key="5">
    <source>
        <dbReference type="Proteomes" id="UP000465785"/>
    </source>
</evidence>
<feature type="chain" id="PRO_5040961184" description="MPT63-like domain-containing protein" evidence="2">
    <location>
        <begin position="29"/>
        <end position="191"/>
    </location>
</feature>
<dbReference type="SUPFAM" id="SSF81982">
    <property type="entry name" value="Antigen MPT63/MPB63 (immunoprotective extracellular protein)"/>
    <property type="match status" value="1"/>
</dbReference>
<dbReference type="KEGG" id="mgau:MGALJ_61460"/>
<reference evidence="4 5" key="1">
    <citation type="journal article" date="2019" name="Emerg. Microbes Infect.">
        <title>Comprehensive subspecies identification of 175 nontuberculous mycobacteria species based on 7547 genomic profiles.</title>
        <authorList>
            <person name="Matsumoto Y."/>
            <person name="Kinjo T."/>
            <person name="Motooka D."/>
            <person name="Nabeya D."/>
            <person name="Jung N."/>
            <person name="Uechi K."/>
            <person name="Horii T."/>
            <person name="Iida T."/>
            <person name="Fujita J."/>
            <person name="Nakamura S."/>
        </authorList>
    </citation>
    <scope>NUCLEOTIDE SEQUENCE [LARGE SCALE GENOMIC DNA]</scope>
    <source>
        <strain evidence="4 5">JCM 6399</strain>
        <plasmid evidence="4">pJCM6399</plasmid>
    </source>
</reference>
<name>A0A9W4FIK0_9MYCO</name>
<evidence type="ECO:0000256" key="1">
    <source>
        <dbReference type="ARBA" id="ARBA00022729"/>
    </source>
</evidence>